<evidence type="ECO:0000256" key="1">
    <source>
        <dbReference type="SAM" id="SignalP"/>
    </source>
</evidence>
<accession>T2G9Y2</accession>
<evidence type="ECO:0000313" key="2">
    <source>
        <dbReference type="EMBL" id="AGW12989.1"/>
    </source>
</evidence>
<dbReference type="eggNOG" id="ENOG5032ST0">
    <property type="taxonomic scope" value="Bacteria"/>
</dbReference>
<keyword evidence="1" id="KW-0732">Signal</keyword>
<dbReference type="OrthoDB" id="5461283at2"/>
<evidence type="ECO:0000313" key="3">
    <source>
        <dbReference type="Proteomes" id="UP000016587"/>
    </source>
</evidence>
<dbReference type="HOGENOM" id="CLU_139214_0_0_7"/>
<dbReference type="PATRIC" id="fig|1121448.10.peg.1122"/>
<reference evidence="3" key="2">
    <citation type="submission" date="2013-07" db="EMBL/GenBank/DDBJ databases">
        <authorList>
            <person name="Morais-Silva F.O."/>
            <person name="Rezende A.M."/>
            <person name="Pimentel C."/>
            <person name="Resende D.M."/>
            <person name="Santos C.I."/>
            <person name="Clemente C."/>
            <person name="de Oliveira L.M."/>
            <person name="da Silva S.M."/>
            <person name="Costa D.A."/>
            <person name="Varela-Raposo A."/>
            <person name="Horacio E.C.A."/>
            <person name="Matos M."/>
            <person name="Flores O."/>
            <person name="Ruiz J.C."/>
            <person name="Rodrigues-Pousada C."/>
        </authorList>
    </citation>
    <scope>NUCLEOTIDE SEQUENCE [LARGE SCALE GENOMIC DNA]</scope>
    <source>
        <strain evidence="3">ATCC 19364 / DSM 1382 / NCIMB 9332 / VKM B-1759</strain>
    </source>
</reference>
<dbReference type="RefSeq" id="WP_021759746.1">
    <property type="nucleotide sequence ID" value="NC_022444.1"/>
</dbReference>
<dbReference type="EMBL" id="CP006585">
    <property type="protein sequence ID" value="AGW12989.1"/>
    <property type="molecule type" value="Genomic_DNA"/>
</dbReference>
<gene>
    <name evidence="2" type="ORF">DGI_1122</name>
</gene>
<organism evidence="2 3">
    <name type="scientific">Megalodesulfovibrio gigas (strain ATCC 19364 / DSM 1382 / NCIMB 9332 / VKM B-1759)</name>
    <name type="common">Desulfovibrio gigas</name>
    <dbReference type="NCBI Taxonomy" id="1121448"/>
    <lineage>
        <taxon>Bacteria</taxon>
        <taxon>Pseudomonadati</taxon>
        <taxon>Thermodesulfobacteriota</taxon>
        <taxon>Desulfovibrionia</taxon>
        <taxon>Desulfovibrionales</taxon>
        <taxon>Desulfovibrionaceae</taxon>
        <taxon>Megalodesulfovibrio</taxon>
    </lineage>
</organism>
<dbReference type="Proteomes" id="UP000016587">
    <property type="component" value="Chromosome"/>
</dbReference>
<proteinExistence type="predicted"/>
<reference evidence="2 3" key="1">
    <citation type="journal article" date="2013" name="J. Bacteriol.">
        <title>Roles of HynAB and Ech, the only two hydrogenases found in the model sulfate reducer Desulfovibrio gigas.</title>
        <authorList>
            <person name="Morais-Silva F.O."/>
            <person name="Santos C.I."/>
            <person name="Rodrigues R."/>
            <person name="Pereira I.A."/>
            <person name="Rodrigues-Pousada C."/>
        </authorList>
    </citation>
    <scope>NUCLEOTIDE SEQUENCE [LARGE SCALE GENOMIC DNA]</scope>
    <source>
        <strain evidence="3">ATCC 19364 / DSM 1382 / NCIMB 9332 / VKM B-1759</strain>
    </source>
</reference>
<protein>
    <submittedName>
        <fullName evidence="2">Uncharacterized protein</fullName>
    </submittedName>
</protein>
<dbReference type="AlphaFoldDB" id="T2G9Y2"/>
<sequence length="114" mass="12124">MLKKSIVTGLAVMLLCLLCAGVALAKEVVVMNGTNFEIHGLGLSPSEADDWGDDLLGDDILKPGEGLRINIKGDANNWDLAAVDDEGAQIEFKNLDLRKVSKVTLQSDGTATLE</sequence>
<name>T2G9Y2_MEGG1</name>
<keyword evidence="3" id="KW-1185">Reference proteome</keyword>
<feature type="chain" id="PRO_5004599685" evidence="1">
    <location>
        <begin position="26"/>
        <end position="114"/>
    </location>
</feature>
<feature type="signal peptide" evidence="1">
    <location>
        <begin position="1"/>
        <end position="25"/>
    </location>
</feature>
<dbReference type="KEGG" id="dgg:DGI_1122"/>